<keyword evidence="2" id="KW-0902">Two-component regulatory system</keyword>
<dbReference type="RefSeq" id="WP_344551881.1">
    <property type="nucleotide sequence ID" value="NZ_BAAANS010000012.1"/>
</dbReference>
<dbReference type="InterPro" id="IPR001867">
    <property type="entry name" value="OmpR/PhoB-type_DNA-bd"/>
</dbReference>
<dbReference type="InterPro" id="IPR027417">
    <property type="entry name" value="P-loop_NTPase"/>
</dbReference>
<dbReference type="Gene3D" id="3.40.50.300">
    <property type="entry name" value="P-loop containing nucleotide triphosphate hydrolases"/>
    <property type="match status" value="1"/>
</dbReference>
<sequence>MIHLLGTVELSAGGRPLPISSRKTRTLLACLALDLERPQSASSIAHRLWDGDPPPSAASTLYGYLSRLRTALRRANELGAGTDGAPIEIVSRSGTYTLHAGADQVDWQLYYDLVLEARRLADTGDDRRALAVLRRADGAWQGEPLAGLPGLWAQQVRGQLLDRRFAASLTRFEVELRLGHFADLVPDLTELAEQSPWNERVAAHLMTALYGCGRIDEALAVYRRIRRRMYDDLATNPGEALDRLHEGILRRDRISDLVDRPAAPPVTAVPAPATTPPPAAAPAAAVPPTPERRPSTLLPAPELVGRDDELEMLTAAGRGEWPTCSASRPTALPVIALSGQPGCGKSALALAAAHRLLPDFPDGAFMLRLAAHSPARPDRSPEAAATDLLRQFGVPAPEIPLESDELLSRCRELLAQRRALVLFDDAAGPDQIGPLLPTAPTCFVLITSRHRMAELPAVSIVPLDALPPDASAAMFTRLIGPERAADQARLADVTRRCAHLPLALRLAAGRFRSRSSWDLAHLADRLSRGDRLSELRHGPDSLHRTLAMSYHDLSVDHQSAFRRLSLHPGTDFGLLTAAVLIDCPVDRAERLIEDLMGVSLLAEHAVERFSFHELVREYAAVQESREESAAEHAATIRRCVNFLTEMVDRADRLSFPERYRMSLEALLAGTGGSRPQLPDEVLRTVPARDWLATETRSLSDFEKSLRTDGDRRSAAVLIHVMNGRMDSAGLWREALDAHRSAADHWRDAGAAEPELHARLALAHYALRVSRYPDADHAARRALTLAQDTGDRRGTAEALGHLAQLHWRRGEPRQALTLQREALALLRALDAPTAAVAGALVNLGLLQNQLGEPEQALASLNEALSGFHACGDRTTVLRVTANIGALRLDTGDTAAAREALEYVSEHGEGIISEIDLAISRANLAEVLSAAGETGRSLLLIENSLRVFHRLGSLHRQAEAMNVKARILILTGNLESAGEVFAGALGIARSIHAPIEEESARRGLGQLAEHWDRPGGRPSSPSAQTG</sequence>
<reference evidence="10" key="1">
    <citation type="journal article" date="2019" name="Int. J. Syst. Evol. Microbiol.">
        <title>The Global Catalogue of Microorganisms (GCM) 10K type strain sequencing project: providing services to taxonomists for standard genome sequencing and annotation.</title>
        <authorList>
            <consortium name="The Broad Institute Genomics Platform"/>
            <consortium name="The Broad Institute Genome Sequencing Center for Infectious Disease"/>
            <person name="Wu L."/>
            <person name="Ma J."/>
        </authorList>
    </citation>
    <scope>NUCLEOTIDE SEQUENCE [LARGE SCALE GENOMIC DNA]</scope>
    <source>
        <strain evidence="10">JCM 14559</strain>
    </source>
</reference>
<organism evidence="9 10">
    <name type="scientific">Kitasatospora saccharophila</name>
    <dbReference type="NCBI Taxonomy" id="407973"/>
    <lineage>
        <taxon>Bacteria</taxon>
        <taxon>Bacillati</taxon>
        <taxon>Actinomycetota</taxon>
        <taxon>Actinomycetes</taxon>
        <taxon>Kitasatosporales</taxon>
        <taxon>Streptomycetaceae</taxon>
        <taxon>Kitasatospora</taxon>
    </lineage>
</organism>
<dbReference type="InterPro" id="IPR016032">
    <property type="entry name" value="Sig_transdc_resp-reg_C-effctor"/>
</dbReference>
<dbReference type="Gene3D" id="1.10.10.10">
    <property type="entry name" value="Winged helix-like DNA-binding domain superfamily/Winged helix DNA-binding domain"/>
    <property type="match status" value="1"/>
</dbReference>
<dbReference type="InterPro" id="IPR011990">
    <property type="entry name" value="TPR-like_helical_dom_sf"/>
</dbReference>
<evidence type="ECO:0000313" key="9">
    <source>
        <dbReference type="EMBL" id="GAA2095116.1"/>
    </source>
</evidence>
<keyword evidence="5" id="KW-0804">Transcription</keyword>
<accession>A0ABP5I9W5</accession>
<gene>
    <name evidence="9" type="ORF">GCM10009759_23030</name>
</gene>
<dbReference type="InterPro" id="IPR003593">
    <property type="entry name" value="AAA+_ATPase"/>
</dbReference>
<dbReference type="InterPro" id="IPR051677">
    <property type="entry name" value="AfsR-DnrI-RedD_regulator"/>
</dbReference>
<dbReference type="Gene3D" id="1.25.40.10">
    <property type="entry name" value="Tetratricopeptide repeat domain"/>
    <property type="match status" value="3"/>
</dbReference>
<evidence type="ECO:0000256" key="4">
    <source>
        <dbReference type="ARBA" id="ARBA00023125"/>
    </source>
</evidence>
<dbReference type="SMART" id="SM01043">
    <property type="entry name" value="BTAD"/>
    <property type="match status" value="1"/>
</dbReference>
<name>A0ABP5I9W5_9ACTN</name>
<evidence type="ECO:0000256" key="7">
    <source>
        <dbReference type="SAM" id="MobiDB-lite"/>
    </source>
</evidence>
<feature type="DNA-binding region" description="OmpR/PhoB-type" evidence="6">
    <location>
        <begin position="1"/>
        <end position="100"/>
    </location>
</feature>
<dbReference type="SUPFAM" id="SSF52540">
    <property type="entry name" value="P-loop containing nucleoside triphosphate hydrolases"/>
    <property type="match status" value="1"/>
</dbReference>
<evidence type="ECO:0000256" key="3">
    <source>
        <dbReference type="ARBA" id="ARBA00023015"/>
    </source>
</evidence>
<dbReference type="SUPFAM" id="SSF48452">
    <property type="entry name" value="TPR-like"/>
    <property type="match status" value="3"/>
</dbReference>
<dbReference type="CDD" id="cd15831">
    <property type="entry name" value="BTAD"/>
    <property type="match status" value="1"/>
</dbReference>
<evidence type="ECO:0000256" key="1">
    <source>
        <dbReference type="ARBA" id="ARBA00005820"/>
    </source>
</evidence>
<dbReference type="PROSITE" id="PS51755">
    <property type="entry name" value="OMPR_PHOB"/>
    <property type="match status" value="1"/>
</dbReference>
<feature type="compositionally biased region" description="Pro residues" evidence="7">
    <location>
        <begin position="273"/>
        <end position="289"/>
    </location>
</feature>
<comment type="caution">
    <text evidence="9">The sequence shown here is derived from an EMBL/GenBank/DDBJ whole genome shotgun (WGS) entry which is preliminary data.</text>
</comment>
<keyword evidence="4 6" id="KW-0238">DNA-binding</keyword>
<evidence type="ECO:0000256" key="2">
    <source>
        <dbReference type="ARBA" id="ARBA00023012"/>
    </source>
</evidence>
<dbReference type="Pfam" id="PF03704">
    <property type="entry name" value="BTAD"/>
    <property type="match status" value="1"/>
</dbReference>
<keyword evidence="3" id="KW-0805">Transcription regulation</keyword>
<keyword evidence="10" id="KW-1185">Reference proteome</keyword>
<feature type="region of interest" description="Disordered" evidence="7">
    <location>
        <begin position="1001"/>
        <end position="1024"/>
    </location>
</feature>
<feature type="domain" description="OmpR/PhoB-type" evidence="8">
    <location>
        <begin position="1"/>
        <end position="100"/>
    </location>
</feature>
<dbReference type="PRINTS" id="PR00364">
    <property type="entry name" value="DISEASERSIST"/>
</dbReference>
<dbReference type="PANTHER" id="PTHR35807">
    <property type="entry name" value="TRANSCRIPTIONAL REGULATOR REDD-RELATED"/>
    <property type="match status" value="1"/>
</dbReference>
<dbReference type="SMART" id="SM00862">
    <property type="entry name" value="Trans_reg_C"/>
    <property type="match status" value="1"/>
</dbReference>
<dbReference type="SUPFAM" id="SSF46894">
    <property type="entry name" value="C-terminal effector domain of the bipartite response regulators"/>
    <property type="match status" value="1"/>
</dbReference>
<dbReference type="PANTHER" id="PTHR35807:SF1">
    <property type="entry name" value="TRANSCRIPTIONAL REGULATOR REDD"/>
    <property type="match status" value="1"/>
</dbReference>
<feature type="region of interest" description="Disordered" evidence="7">
    <location>
        <begin position="260"/>
        <end position="299"/>
    </location>
</feature>
<comment type="similarity">
    <text evidence="1">Belongs to the AfsR/DnrI/RedD regulatory family.</text>
</comment>
<dbReference type="InterPro" id="IPR005158">
    <property type="entry name" value="BTAD"/>
</dbReference>
<dbReference type="SMART" id="SM00382">
    <property type="entry name" value="AAA"/>
    <property type="match status" value="1"/>
</dbReference>
<evidence type="ECO:0000256" key="6">
    <source>
        <dbReference type="PROSITE-ProRule" id="PRU01091"/>
    </source>
</evidence>
<dbReference type="Pfam" id="PF13424">
    <property type="entry name" value="TPR_12"/>
    <property type="match status" value="1"/>
</dbReference>
<evidence type="ECO:0000313" key="10">
    <source>
        <dbReference type="Proteomes" id="UP001500897"/>
    </source>
</evidence>
<evidence type="ECO:0000259" key="8">
    <source>
        <dbReference type="PROSITE" id="PS51755"/>
    </source>
</evidence>
<dbReference type="Proteomes" id="UP001500897">
    <property type="component" value="Unassembled WGS sequence"/>
</dbReference>
<dbReference type="EMBL" id="BAAANS010000012">
    <property type="protein sequence ID" value="GAA2095116.1"/>
    <property type="molecule type" value="Genomic_DNA"/>
</dbReference>
<evidence type="ECO:0000256" key="5">
    <source>
        <dbReference type="ARBA" id="ARBA00023163"/>
    </source>
</evidence>
<proteinExistence type="inferred from homology"/>
<dbReference type="Pfam" id="PF13181">
    <property type="entry name" value="TPR_8"/>
    <property type="match status" value="1"/>
</dbReference>
<dbReference type="SMART" id="SM00028">
    <property type="entry name" value="TPR"/>
    <property type="match status" value="4"/>
</dbReference>
<protein>
    <submittedName>
        <fullName evidence="9">BTAD domain-containing putative transcriptional regulator</fullName>
    </submittedName>
</protein>
<dbReference type="InterPro" id="IPR019734">
    <property type="entry name" value="TPR_rpt"/>
</dbReference>
<dbReference type="InterPro" id="IPR036388">
    <property type="entry name" value="WH-like_DNA-bd_sf"/>
</dbReference>